<sequence length="73" mass="7967">MSTAPRTLTATQHVKFTELVRALDDGRTSPDAAAAVAAHYLFPAPTIQALTGLELPRIAELTRRVNNRQVSMH</sequence>
<dbReference type="Proteomes" id="UP000225045">
    <property type="component" value="Segment"/>
</dbReference>
<evidence type="ECO:0000313" key="1">
    <source>
        <dbReference type="EMBL" id="ALY10888.1"/>
    </source>
</evidence>
<evidence type="ECO:0000313" key="2">
    <source>
        <dbReference type="Proteomes" id="UP000225045"/>
    </source>
</evidence>
<gene>
    <name evidence="1" type="primary">108</name>
    <name evidence="1" type="ORF">WILDE_108</name>
</gene>
<protein>
    <submittedName>
        <fullName evidence="1">Uncharacterized protein</fullName>
    </submittedName>
</protein>
<name>A0A0U4KSX2_9CAUD</name>
<dbReference type="EMBL" id="KU160673">
    <property type="protein sequence ID" value="ALY10888.1"/>
    <property type="molecule type" value="Genomic_DNA"/>
</dbReference>
<organism evidence="1 2">
    <name type="scientific">Arthrobacter phage Wilde</name>
    <dbReference type="NCBI Taxonomy" id="1772323"/>
    <lineage>
        <taxon>Viruses</taxon>
        <taxon>Duplodnaviria</taxon>
        <taxon>Heunggongvirae</taxon>
        <taxon>Uroviricota</taxon>
        <taxon>Caudoviricetes</taxon>
        <taxon>Tankvirus</taxon>
        <taxon>Tankvirus tank</taxon>
    </lineage>
</organism>
<accession>A0A0U4KSX2</accession>
<proteinExistence type="predicted"/>
<reference evidence="1 2" key="1">
    <citation type="submission" date="2015-11" db="EMBL/GenBank/DDBJ databases">
        <authorList>
            <person name="Menninger J.E."/>
            <person name="Lamey M.E."/>
            <person name="Lindemann J.M."/>
            <person name="Martynyuk T."/>
            <person name="Mele F.E."/>
            <person name="Nabua C.T."/>
            <person name="Napoli C.K."/>
            <person name="Santiago L.M."/>
            <person name="Sweetman A.T."/>
            <person name="Weinstein J.L."/>
            <person name="Barrett N.A."/>
            <person name="Buerkert T.R."/>
            <person name="Cautela J.A."/>
            <person name="Egan M.S."/>
            <person name="Erb J.E."/>
            <person name="Garrigan K.E."/>
            <person name="Hagan D.J."/>
            <person name="Hartwell M.C."/>
            <person name="Hyduchak K.M."/>
            <person name="Jacob A.E."/>
            <person name="DeNigris D.M."/>
            <person name="London S.C."/>
            <person name="King-Smith C."/>
            <person name="Lee-Soety J.Y."/>
            <person name="Bradley K.W."/>
            <person name="Asai D.J."/>
            <person name="Bowman C.A."/>
            <person name="Russell D.A."/>
            <person name="Pope W.H."/>
            <person name="Jacobs-Sera D."/>
            <person name="Hendrix R.W."/>
            <person name="Hatfull G.F."/>
        </authorList>
    </citation>
    <scope>NUCLEOTIDE SEQUENCE [LARGE SCALE GENOMIC DNA]</scope>
</reference>